<feature type="region of interest" description="Disordered" evidence="1">
    <location>
        <begin position="1"/>
        <end position="72"/>
    </location>
</feature>
<accession>A0AAD6NLV0</accession>
<dbReference type="EMBL" id="JAQGDS010000004">
    <property type="protein sequence ID" value="KAJ6261563.1"/>
    <property type="molecule type" value="Genomic_DNA"/>
</dbReference>
<evidence type="ECO:0000313" key="2">
    <source>
        <dbReference type="EMBL" id="KAJ6261563.1"/>
    </source>
</evidence>
<dbReference type="AlphaFoldDB" id="A0AAD6NLV0"/>
<reference evidence="2" key="1">
    <citation type="submission" date="2023-01" db="EMBL/GenBank/DDBJ databases">
        <title>The chitinases involved in constricting ring structure development in the nematode-trapping fungus Drechslerella dactyloides.</title>
        <authorList>
            <person name="Wang R."/>
            <person name="Zhang L."/>
            <person name="Tang P."/>
            <person name="Li S."/>
            <person name="Liang L."/>
        </authorList>
    </citation>
    <scope>NUCLEOTIDE SEQUENCE</scope>
    <source>
        <strain evidence="2">YMF1.00031</strain>
    </source>
</reference>
<gene>
    <name evidence="2" type="ORF">Dda_4233</name>
</gene>
<keyword evidence="3" id="KW-1185">Reference proteome</keyword>
<name>A0AAD6NLV0_DREDA</name>
<sequence length="72" mass="7881">MHPPDCRQAEGKAGKARENPNVPGWIARKDPDAAVQAGWDGQENRWLDGESASMRDASPRRDKAGGRSPLQE</sequence>
<evidence type="ECO:0000256" key="1">
    <source>
        <dbReference type="SAM" id="MobiDB-lite"/>
    </source>
</evidence>
<evidence type="ECO:0000313" key="3">
    <source>
        <dbReference type="Proteomes" id="UP001221413"/>
    </source>
</evidence>
<proteinExistence type="predicted"/>
<comment type="caution">
    <text evidence="2">The sequence shown here is derived from an EMBL/GenBank/DDBJ whole genome shotgun (WGS) entry which is preliminary data.</text>
</comment>
<organism evidence="2 3">
    <name type="scientific">Drechslerella dactyloides</name>
    <name type="common">Nematode-trapping fungus</name>
    <name type="synonym">Arthrobotrys dactyloides</name>
    <dbReference type="NCBI Taxonomy" id="74499"/>
    <lineage>
        <taxon>Eukaryota</taxon>
        <taxon>Fungi</taxon>
        <taxon>Dikarya</taxon>
        <taxon>Ascomycota</taxon>
        <taxon>Pezizomycotina</taxon>
        <taxon>Orbiliomycetes</taxon>
        <taxon>Orbiliales</taxon>
        <taxon>Orbiliaceae</taxon>
        <taxon>Drechslerella</taxon>
    </lineage>
</organism>
<dbReference type="Proteomes" id="UP001221413">
    <property type="component" value="Unassembled WGS sequence"/>
</dbReference>
<protein>
    <submittedName>
        <fullName evidence="2">Uncharacterized protein</fullName>
    </submittedName>
</protein>
<feature type="compositionally biased region" description="Basic and acidic residues" evidence="1">
    <location>
        <begin position="1"/>
        <end position="18"/>
    </location>
</feature>